<protein>
    <submittedName>
        <fullName evidence="2">Uncharacterized protein</fullName>
    </submittedName>
</protein>
<keyword evidence="3" id="KW-1185">Reference proteome</keyword>
<accession>A0AAY4CGD3</accession>
<sequence>MTFHSTSEDCCSDVAETAADSSHDPVCLLSPVRLVAVNDDGAEEVQLSLFEDVFMFSSRPHSARRGQNLNEHAQTVTFDLDGMDQGQRMEACLEDDFIASESEEDEAFSSFLFQRTAVHTTSDSPLPAGPTHSKFNSPCNSCTATPSVSPRTEEPAESPRALSTTRRPDHVVPTRCLSPTVPWLTHHPERSVSNLDANMRVSLSKSSLREILREELHLPKVGVGDQPAGSCSHEEEEEEEELRMLASLCRERRQEEEEDEERDMAGRGFGASQLQHSTVSLSTSSDDTITWTQCCPLPDSQGQHYQKEMNPLSHSDPREWMDVLSPPIFPPRQKRSKVKQDTFKRKEETVEHIHLWLLPFENLTSVLIVGKGSCHMASVLVPI</sequence>
<dbReference type="GeneTree" id="ENSGT00940000178103"/>
<evidence type="ECO:0000313" key="2">
    <source>
        <dbReference type="Ensembl" id="ENSDCDP00010032275.1"/>
    </source>
</evidence>
<feature type="region of interest" description="Disordered" evidence="1">
    <location>
        <begin position="120"/>
        <end position="173"/>
    </location>
</feature>
<evidence type="ECO:0000256" key="1">
    <source>
        <dbReference type="SAM" id="MobiDB-lite"/>
    </source>
</evidence>
<name>A0AAY4CGD3_9TELE</name>
<evidence type="ECO:0000313" key="3">
    <source>
        <dbReference type="Proteomes" id="UP000694580"/>
    </source>
</evidence>
<organism evidence="2 3">
    <name type="scientific">Denticeps clupeoides</name>
    <name type="common">denticle herring</name>
    <dbReference type="NCBI Taxonomy" id="299321"/>
    <lineage>
        <taxon>Eukaryota</taxon>
        <taxon>Metazoa</taxon>
        <taxon>Chordata</taxon>
        <taxon>Craniata</taxon>
        <taxon>Vertebrata</taxon>
        <taxon>Euteleostomi</taxon>
        <taxon>Actinopterygii</taxon>
        <taxon>Neopterygii</taxon>
        <taxon>Teleostei</taxon>
        <taxon>Clupei</taxon>
        <taxon>Clupeiformes</taxon>
        <taxon>Denticipitoidei</taxon>
        <taxon>Denticipitidae</taxon>
        <taxon>Denticeps</taxon>
    </lineage>
</organism>
<dbReference type="Proteomes" id="UP000694580">
    <property type="component" value="Chromosome 12"/>
</dbReference>
<dbReference type="Ensembl" id="ENSDCDT00010040035.1">
    <property type="protein sequence ID" value="ENSDCDP00010032275.1"/>
    <property type="gene ID" value="ENSDCDG00010020659.1"/>
</dbReference>
<reference evidence="2 3" key="1">
    <citation type="submission" date="2020-06" db="EMBL/GenBank/DDBJ databases">
        <authorList>
            <consortium name="Wellcome Sanger Institute Data Sharing"/>
        </authorList>
    </citation>
    <scope>NUCLEOTIDE SEQUENCE [LARGE SCALE GENOMIC DNA]</scope>
</reference>
<proteinExistence type="predicted"/>
<reference evidence="2" key="3">
    <citation type="submission" date="2025-09" db="UniProtKB">
        <authorList>
            <consortium name="Ensembl"/>
        </authorList>
    </citation>
    <scope>IDENTIFICATION</scope>
</reference>
<feature type="compositionally biased region" description="Polar residues" evidence="1">
    <location>
        <begin position="133"/>
        <end position="150"/>
    </location>
</feature>
<reference evidence="2" key="2">
    <citation type="submission" date="2025-08" db="UniProtKB">
        <authorList>
            <consortium name="Ensembl"/>
        </authorList>
    </citation>
    <scope>IDENTIFICATION</scope>
</reference>
<dbReference type="AlphaFoldDB" id="A0AAY4CGD3"/>